<dbReference type="EMBL" id="CP133614">
    <property type="protein sequence ID" value="WMV20326.1"/>
    <property type="molecule type" value="Genomic_DNA"/>
</dbReference>
<dbReference type="Proteomes" id="UP001234989">
    <property type="component" value="Chromosome 3"/>
</dbReference>
<gene>
    <name evidence="2" type="ORF">MTR67_013711</name>
</gene>
<organism evidence="2 3">
    <name type="scientific">Solanum verrucosum</name>
    <dbReference type="NCBI Taxonomy" id="315347"/>
    <lineage>
        <taxon>Eukaryota</taxon>
        <taxon>Viridiplantae</taxon>
        <taxon>Streptophyta</taxon>
        <taxon>Embryophyta</taxon>
        <taxon>Tracheophyta</taxon>
        <taxon>Spermatophyta</taxon>
        <taxon>Magnoliopsida</taxon>
        <taxon>eudicotyledons</taxon>
        <taxon>Gunneridae</taxon>
        <taxon>Pentapetalae</taxon>
        <taxon>asterids</taxon>
        <taxon>lamiids</taxon>
        <taxon>Solanales</taxon>
        <taxon>Solanaceae</taxon>
        <taxon>Solanoideae</taxon>
        <taxon>Solaneae</taxon>
        <taxon>Solanum</taxon>
    </lineage>
</organism>
<dbReference type="PANTHER" id="PTHR46890">
    <property type="entry name" value="NON-LTR RETROLELEMENT REVERSE TRANSCRIPTASE-LIKE PROTEIN-RELATED"/>
    <property type="match status" value="1"/>
</dbReference>
<reference evidence="2" key="1">
    <citation type="submission" date="2023-08" db="EMBL/GenBank/DDBJ databases">
        <title>A de novo genome assembly of Solanum verrucosum Schlechtendal, a Mexican diploid species geographically isolated from the other diploid A-genome species in potato relatives.</title>
        <authorList>
            <person name="Hosaka K."/>
        </authorList>
    </citation>
    <scope>NUCLEOTIDE SEQUENCE</scope>
    <source>
        <tissue evidence="2">Young leaves</tissue>
    </source>
</reference>
<evidence type="ECO:0000313" key="3">
    <source>
        <dbReference type="Proteomes" id="UP001234989"/>
    </source>
</evidence>
<keyword evidence="3" id="KW-1185">Reference proteome</keyword>
<feature type="region of interest" description="Disordered" evidence="1">
    <location>
        <begin position="1"/>
        <end position="20"/>
    </location>
</feature>
<evidence type="ECO:0000256" key="1">
    <source>
        <dbReference type="SAM" id="MobiDB-lite"/>
    </source>
</evidence>
<feature type="compositionally biased region" description="Basic and acidic residues" evidence="1">
    <location>
        <begin position="8"/>
        <end position="20"/>
    </location>
</feature>
<accession>A0AAF0QBR3</accession>
<protein>
    <recommendedName>
        <fullName evidence="4">Reverse transcriptase zinc-binding domain-containing protein</fullName>
    </recommendedName>
</protein>
<name>A0AAF0QBR3_SOLVR</name>
<evidence type="ECO:0000313" key="2">
    <source>
        <dbReference type="EMBL" id="WMV20326.1"/>
    </source>
</evidence>
<proteinExistence type="predicted"/>
<evidence type="ECO:0008006" key="4">
    <source>
        <dbReference type="Google" id="ProtNLM"/>
    </source>
</evidence>
<dbReference type="InterPro" id="IPR052343">
    <property type="entry name" value="Retrotransposon-Effector_Assoc"/>
</dbReference>
<sequence length="259" mass="29140">MQVEDGIIEDKEGLGSQDSDDRAVLEGPFAKEEVLNAINTCSPYRSPGPDGFTMAFYQKSLLPKRKGAIELKDFRPISLTGSVYKIVARVLAETLEGDWKVSFRLPGCLHKRLHINMSKSVIYPVNLVTGLDEMAEIMSAIQSLFQPRTLDFLWDPDTKLLTYEMSPFSLYQLKSSSSLTELGVPFCGKTTRRDSQQCSSSSRLPHGCGLWKKIRKLWTDFSLNTSQRVGNGNDILFWKDLCLESVIHLFIHCPIVADI</sequence>
<dbReference type="PANTHER" id="PTHR46890:SF46">
    <property type="entry name" value="REVERSE TRANSCRIPTASE DOMAIN-CONTAINING PROTEIN"/>
    <property type="match status" value="1"/>
</dbReference>
<dbReference type="AlphaFoldDB" id="A0AAF0QBR3"/>